<dbReference type="InParanoid" id="A0A1B7N0X7"/>
<dbReference type="OrthoDB" id="2681169at2759"/>
<keyword evidence="2" id="KW-0472">Membrane</keyword>
<reference evidence="3 4" key="1">
    <citation type="submission" date="2016-06" db="EMBL/GenBank/DDBJ databases">
        <title>Comparative genomics of the ectomycorrhizal sister species Rhizopogon vinicolor and Rhizopogon vesiculosus (Basidiomycota: Boletales) reveals a divergence of the mating type B locus.</title>
        <authorList>
            <consortium name="DOE Joint Genome Institute"/>
            <person name="Mujic A.B."/>
            <person name="Kuo A."/>
            <person name="Tritt A."/>
            <person name="Lipzen A."/>
            <person name="Chen C."/>
            <person name="Johnson J."/>
            <person name="Sharma A."/>
            <person name="Barry K."/>
            <person name="Grigoriev I.V."/>
            <person name="Spatafora J.W."/>
        </authorList>
    </citation>
    <scope>NUCLEOTIDE SEQUENCE [LARGE SCALE GENOMIC DNA]</scope>
    <source>
        <strain evidence="3 4">AM-OR11-026</strain>
    </source>
</reference>
<keyword evidence="2" id="KW-1133">Transmembrane helix</keyword>
<name>A0A1B7N0X7_9AGAM</name>
<organism evidence="3 4">
    <name type="scientific">Rhizopogon vinicolor AM-OR11-026</name>
    <dbReference type="NCBI Taxonomy" id="1314800"/>
    <lineage>
        <taxon>Eukaryota</taxon>
        <taxon>Fungi</taxon>
        <taxon>Dikarya</taxon>
        <taxon>Basidiomycota</taxon>
        <taxon>Agaricomycotina</taxon>
        <taxon>Agaricomycetes</taxon>
        <taxon>Agaricomycetidae</taxon>
        <taxon>Boletales</taxon>
        <taxon>Suillineae</taxon>
        <taxon>Rhizopogonaceae</taxon>
        <taxon>Rhizopogon</taxon>
    </lineage>
</organism>
<dbReference type="AlphaFoldDB" id="A0A1B7N0X7"/>
<evidence type="ECO:0000256" key="1">
    <source>
        <dbReference type="SAM" id="MobiDB-lite"/>
    </source>
</evidence>
<protein>
    <submittedName>
        <fullName evidence="3">Uncharacterized protein</fullName>
    </submittedName>
</protein>
<evidence type="ECO:0000256" key="2">
    <source>
        <dbReference type="SAM" id="Phobius"/>
    </source>
</evidence>
<gene>
    <name evidence="3" type="ORF">K503DRAFT_770380</name>
</gene>
<feature type="transmembrane region" description="Helical" evidence="2">
    <location>
        <begin position="82"/>
        <end position="103"/>
    </location>
</feature>
<dbReference type="EMBL" id="KV448290">
    <property type="protein sequence ID" value="OAX38519.1"/>
    <property type="molecule type" value="Genomic_DNA"/>
</dbReference>
<accession>A0A1B7N0X7</accession>
<dbReference type="Proteomes" id="UP000092154">
    <property type="component" value="Unassembled WGS sequence"/>
</dbReference>
<proteinExistence type="predicted"/>
<keyword evidence="2" id="KW-0812">Transmembrane</keyword>
<evidence type="ECO:0000313" key="3">
    <source>
        <dbReference type="EMBL" id="OAX38519.1"/>
    </source>
</evidence>
<keyword evidence="4" id="KW-1185">Reference proteome</keyword>
<sequence>MSPFIPPDESHSESHPSLSPTPSGHPKTTSDPRNIRLPITPDDESSSSDFQTPIRPQLFRQHPTMRRWEILLKGTWQLTKTFIVPFITIAYLSFCYMVQYRVVTFSRGLYDKLNYT</sequence>
<feature type="region of interest" description="Disordered" evidence="1">
    <location>
        <begin position="1"/>
        <end position="56"/>
    </location>
</feature>
<evidence type="ECO:0000313" key="4">
    <source>
        <dbReference type="Proteomes" id="UP000092154"/>
    </source>
</evidence>